<evidence type="ECO:0000256" key="3">
    <source>
        <dbReference type="ARBA" id="ARBA00004496"/>
    </source>
</evidence>
<sequence length="359" mass="40020">MDSARVDSRNTTEINDSHDPVLNFAARQSELIRRYRDCLILEHNPFGTVSKHWWHTARYAREILMECEFSLRNGRLPVPAIAVLDYRPDCTTDEERDQAAIQCIQAGRTLFRVIAEELCLLLQGEDGARRLAGTLTDLHAAIHRSLEKPVVELESVRRNQRNLSRELHDQVGNHVSLALRQLELLEAVWRKADERERDERFRSLKDTLVSTGSAVRGIVSGLRVDTDGRPGLQASLTSYLTAADASDLVVNFHIQERANSVDTCLEGALFIMLRECLRNIVSHANASQVSITADIVGRELVVRVEDDGAGFDPSVRIGNGLKSLHERAEELGGHLTIKSAVGSGTQISIIVPLDEVEPQ</sequence>
<evidence type="ECO:0000256" key="8">
    <source>
        <dbReference type="ARBA" id="ARBA00022679"/>
    </source>
</evidence>
<evidence type="ECO:0000256" key="1">
    <source>
        <dbReference type="ARBA" id="ARBA00000085"/>
    </source>
</evidence>
<evidence type="ECO:0000259" key="15">
    <source>
        <dbReference type="SMART" id="SM00387"/>
    </source>
</evidence>
<dbReference type="InterPro" id="IPR036890">
    <property type="entry name" value="HATPase_C_sf"/>
</dbReference>
<evidence type="ECO:0000256" key="9">
    <source>
        <dbReference type="ARBA" id="ARBA00022777"/>
    </source>
</evidence>
<keyword evidence="8" id="KW-0808">Transferase</keyword>
<dbReference type="EMBL" id="JBICBM010000018">
    <property type="protein sequence ID" value="MFF9886181.1"/>
    <property type="molecule type" value="Genomic_DNA"/>
</dbReference>
<evidence type="ECO:0000256" key="14">
    <source>
        <dbReference type="ARBA" id="ARBA00030800"/>
    </source>
</evidence>
<evidence type="ECO:0000256" key="11">
    <source>
        <dbReference type="ARBA" id="ARBA00023012"/>
    </source>
</evidence>
<comment type="cofactor">
    <cofactor evidence="2">
        <name>[4Fe-4S] cluster</name>
        <dbReference type="ChEBI" id="CHEBI:49883"/>
    </cofactor>
</comment>
<evidence type="ECO:0000313" key="17">
    <source>
        <dbReference type="Proteomes" id="UP001603418"/>
    </source>
</evidence>
<evidence type="ECO:0000256" key="6">
    <source>
        <dbReference type="ARBA" id="ARBA00022485"/>
    </source>
</evidence>
<dbReference type="PANTHER" id="PTHR24421">
    <property type="entry name" value="NITRATE/NITRITE SENSOR PROTEIN NARX-RELATED"/>
    <property type="match status" value="1"/>
</dbReference>
<evidence type="ECO:0000256" key="10">
    <source>
        <dbReference type="ARBA" id="ARBA00023004"/>
    </source>
</evidence>
<keyword evidence="11" id="KW-0902">Two-component regulatory system</keyword>
<comment type="function">
    <text evidence="13">Member of the two-component regulatory system NreB/NreC involved in the control of dissimilatory nitrate/nitrite reduction in response to oxygen. NreB functions as a direct oxygen sensor histidine kinase which is autophosphorylated, in the absence of oxygen, probably at the conserved histidine residue, and transfers its phosphate group probably to a conserved aspartate residue of NreC. NreB/NreC activates the expression of the nitrate (narGHJI) and nitrite (nir) reductase operons, as well as the putative nitrate transporter gene narT.</text>
</comment>
<dbReference type="PRINTS" id="PR00344">
    <property type="entry name" value="BCTRLSENSOR"/>
</dbReference>
<dbReference type="InterPro" id="IPR011712">
    <property type="entry name" value="Sig_transdc_His_kin_sub3_dim/P"/>
</dbReference>
<dbReference type="InterPro" id="IPR050482">
    <property type="entry name" value="Sensor_HK_TwoCompSys"/>
</dbReference>
<keyword evidence="6" id="KW-0004">4Fe-4S</keyword>
<keyword evidence="9 16" id="KW-0418">Kinase</keyword>
<dbReference type="Gene3D" id="3.30.565.10">
    <property type="entry name" value="Histidine kinase-like ATPase, C-terminal domain"/>
    <property type="match status" value="1"/>
</dbReference>
<evidence type="ECO:0000256" key="4">
    <source>
        <dbReference type="ARBA" id="ARBA00012438"/>
    </source>
</evidence>
<keyword evidence="17" id="KW-1185">Reference proteome</keyword>
<feature type="domain" description="Histidine kinase/HSP90-like ATPase" evidence="15">
    <location>
        <begin position="264"/>
        <end position="355"/>
    </location>
</feature>
<proteinExistence type="predicted"/>
<dbReference type="Pfam" id="PF07730">
    <property type="entry name" value="HisKA_3"/>
    <property type="match status" value="1"/>
</dbReference>
<evidence type="ECO:0000256" key="12">
    <source>
        <dbReference type="ARBA" id="ARBA00023014"/>
    </source>
</evidence>
<dbReference type="Proteomes" id="UP001603418">
    <property type="component" value="Unassembled WGS sequence"/>
</dbReference>
<dbReference type="SMART" id="SM00387">
    <property type="entry name" value="HATPase_c"/>
    <property type="match status" value="1"/>
</dbReference>
<accession>A0ABW6Z655</accession>
<protein>
    <recommendedName>
        <fullName evidence="5">Oxygen sensor histidine kinase NreB</fullName>
        <ecNumber evidence="4">2.7.13.3</ecNumber>
    </recommendedName>
    <alternativeName>
        <fullName evidence="14">Nitrogen regulation protein B</fullName>
    </alternativeName>
</protein>
<comment type="subcellular location">
    <subcellularLocation>
        <location evidence="3">Cytoplasm</location>
    </subcellularLocation>
</comment>
<dbReference type="Gene3D" id="1.20.5.1930">
    <property type="match status" value="1"/>
</dbReference>
<comment type="catalytic activity">
    <reaction evidence="1">
        <text>ATP + protein L-histidine = ADP + protein N-phospho-L-histidine.</text>
        <dbReference type="EC" id="2.7.13.3"/>
    </reaction>
</comment>
<dbReference type="CDD" id="cd16917">
    <property type="entry name" value="HATPase_UhpB-NarQ-NarX-like"/>
    <property type="match status" value="1"/>
</dbReference>
<evidence type="ECO:0000256" key="2">
    <source>
        <dbReference type="ARBA" id="ARBA00001966"/>
    </source>
</evidence>
<keyword evidence="6" id="KW-0479">Metal-binding</keyword>
<dbReference type="SUPFAM" id="SSF55874">
    <property type="entry name" value="ATPase domain of HSP90 chaperone/DNA topoisomerase II/histidine kinase"/>
    <property type="match status" value="1"/>
</dbReference>
<reference evidence="16 17" key="1">
    <citation type="submission" date="2024-10" db="EMBL/GenBank/DDBJ databases">
        <title>The Natural Products Discovery Center: Release of the First 8490 Sequenced Strains for Exploring Actinobacteria Biosynthetic Diversity.</title>
        <authorList>
            <person name="Kalkreuter E."/>
            <person name="Kautsar S.A."/>
            <person name="Yang D."/>
            <person name="Bader C.D."/>
            <person name="Teijaro C.N."/>
            <person name="Fluegel L."/>
            <person name="Davis C.M."/>
            <person name="Simpson J.R."/>
            <person name="Lauterbach L."/>
            <person name="Steele A.D."/>
            <person name="Gui C."/>
            <person name="Meng S."/>
            <person name="Li G."/>
            <person name="Viehrig K."/>
            <person name="Ye F."/>
            <person name="Su P."/>
            <person name="Kiefer A.F."/>
            <person name="Nichols A."/>
            <person name="Cepeda A.J."/>
            <person name="Yan W."/>
            <person name="Fan B."/>
            <person name="Jiang Y."/>
            <person name="Adhikari A."/>
            <person name="Zheng C.-J."/>
            <person name="Schuster L."/>
            <person name="Cowan T.M."/>
            <person name="Smanski M.J."/>
            <person name="Chevrette M.G."/>
            <person name="De Carvalho L.P.S."/>
            <person name="Shen B."/>
        </authorList>
    </citation>
    <scope>NUCLEOTIDE SEQUENCE [LARGE SCALE GENOMIC DNA]</scope>
    <source>
        <strain evidence="16 17">NPDC013366</strain>
    </source>
</reference>
<dbReference type="InterPro" id="IPR004358">
    <property type="entry name" value="Sig_transdc_His_kin-like_C"/>
</dbReference>
<name>A0ABW6Z655_9ACTN</name>
<dbReference type="GO" id="GO:0016301">
    <property type="term" value="F:kinase activity"/>
    <property type="evidence" value="ECO:0007669"/>
    <property type="project" value="UniProtKB-KW"/>
</dbReference>
<keyword evidence="7" id="KW-0963">Cytoplasm</keyword>
<dbReference type="EC" id="2.7.13.3" evidence="4"/>
<evidence type="ECO:0000256" key="5">
    <source>
        <dbReference type="ARBA" id="ARBA00017322"/>
    </source>
</evidence>
<organism evidence="16 17">
    <name type="scientific">Streptomyces eurythermus</name>
    <dbReference type="NCBI Taxonomy" id="42237"/>
    <lineage>
        <taxon>Bacteria</taxon>
        <taxon>Bacillati</taxon>
        <taxon>Actinomycetota</taxon>
        <taxon>Actinomycetes</taxon>
        <taxon>Kitasatosporales</taxon>
        <taxon>Streptomycetaceae</taxon>
        <taxon>Streptomyces</taxon>
    </lineage>
</organism>
<dbReference type="InterPro" id="IPR003594">
    <property type="entry name" value="HATPase_dom"/>
</dbReference>
<keyword evidence="12" id="KW-0411">Iron-sulfur</keyword>
<gene>
    <name evidence="16" type="ORF">ACF1HC_31985</name>
</gene>
<comment type="caution">
    <text evidence="16">The sequence shown here is derived from an EMBL/GenBank/DDBJ whole genome shotgun (WGS) entry which is preliminary data.</text>
</comment>
<dbReference type="Pfam" id="PF02518">
    <property type="entry name" value="HATPase_c"/>
    <property type="match status" value="1"/>
</dbReference>
<evidence type="ECO:0000256" key="7">
    <source>
        <dbReference type="ARBA" id="ARBA00022490"/>
    </source>
</evidence>
<evidence type="ECO:0000256" key="13">
    <source>
        <dbReference type="ARBA" id="ARBA00024827"/>
    </source>
</evidence>
<dbReference type="RefSeq" id="WP_078637658.1">
    <property type="nucleotide sequence ID" value="NZ_JBFACJ010000021.1"/>
</dbReference>
<keyword evidence="10" id="KW-0408">Iron</keyword>
<evidence type="ECO:0000313" key="16">
    <source>
        <dbReference type="EMBL" id="MFF9886181.1"/>
    </source>
</evidence>